<reference evidence="9 10" key="1">
    <citation type="submission" date="2024-08" db="EMBL/GenBank/DDBJ databases">
        <authorList>
            <person name="Cucini C."/>
            <person name="Frati F."/>
        </authorList>
    </citation>
    <scope>NUCLEOTIDE SEQUENCE [LARGE SCALE GENOMIC DNA]</scope>
</reference>
<protein>
    <recommendedName>
        <fullName evidence="7">Alanine--glyoxylate aminotransferase</fullName>
        <ecNumber evidence="7">2.6.1.44</ecNumber>
    </recommendedName>
</protein>
<dbReference type="NCBIfam" id="TIGR02326">
    <property type="entry name" value="transamin_PhnW"/>
    <property type="match status" value="1"/>
</dbReference>
<evidence type="ECO:0000256" key="5">
    <source>
        <dbReference type="ARBA" id="ARBA00023317"/>
    </source>
</evidence>
<evidence type="ECO:0000313" key="9">
    <source>
        <dbReference type="EMBL" id="CAL8110670.1"/>
    </source>
</evidence>
<comment type="catalytic activity">
    <reaction evidence="6">
        <text>(2-aminoethyl)phosphonate + pyruvate = phosphonoacetaldehyde + L-alanine</text>
        <dbReference type="Rhea" id="RHEA:17021"/>
        <dbReference type="ChEBI" id="CHEBI:15361"/>
        <dbReference type="ChEBI" id="CHEBI:57418"/>
        <dbReference type="ChEBI" id="CHEBI:57972"/>
        <dbReference type="ChEBI" id="CHEBI:58383"/>
        <dbReference type="EC" id="2.6.1.37"/>
    </reaction>
</comment>
<dbReference type="Gene3D" id="3.90.1150.10">
    <property type="entry name" value="Aspartate Aminotransferase, domain 1"/>
    <property type="match status" value="1"/>
</dbReference>
<dbReference type="InterPro" id="IPR012703">
    <property type="entry name" value="NH2EtPonate_pyrv_transaminase"/>
</dbReference>
<dbReference type="PANTHER" id="PTHR42778:SF1">
    <property type="entry name" value="2-AMINOETHYLPHOSPHONATE--PYRUVATE TRANSAMINASE"/>
    <property type="match status" value="1"/>
</dbReference>
<dbReference type="PIRSF" id="PIRSF000524">
    <property type="entry name" value="SPT"/>
    <property type="match status" value="1"/>
</dbReference>
<dbReference type="Pfam" id="PF00266">
    <property type="entry name" value="Aminotran_5"/>
    <property type="match status" value="1"/>
</dbReference>
<evidence type="ECO:0000256" key="4">
    <source>
        <dbReference type="ARBA" id="ARBA00022898"/>
    </source>
</evidence>
<evidence type="ECO:0000256" key="7">
    <source>
        <dbReference type="PIRNR" id="PIRNR000524"/>
    </source>
</evidence>
<dbReference type="EC" id="2.6.1.44" evidence="7"/>
<dbReference type="InterPro" id="IPR024169">
    <property type="entry name" value="SP_NH2Trfase/AEP_transaminase"/>
</dbReference>
<comment type="cofactor">
    <cofactor evidence="1 7">
        <name>pyridoxal 5'-phosphate</name>
        <dbReference type="ChEBI" id="CHEBI:597326"/>
    </cofactor>
</comment>
<evidence type="ECO:0000256" key="3">
    <source>
        <dbReference type="ARBA" id="ARBA00022679"/>
    </source>
</evidence>
<dbReference type="PANTHER" id="PTHR42778">
    <property type="entry name" value="2-AMINOETHYLPHOSPHONATE--PYRUVATE TRANSAMINASE"/>
    <property type="match status" value="1"/>
</dbReference>
<dbReference type="NCBIfam" id="TIGR03301">
    <property type="entry name" value="PhnW-AepZ"/>
    <property type="match status" value="1"/>
</dbReference>
<dbReference type="SUPFAM" id="SSF53383">
    <property type="entry name" value="PLP-dependent transferases"/>
    <property type="match status" value="1"/>
</dbReference>
<evidence type="ECO:0000256" key="2">
    <source>
        <dbReference type="ARBA" id="ARBA00022576"/>
    </source>
</evidence>
<keyword evidence="5" id="KW-0670">Pyruvate</keyword>
<evidence type="ECO:0000259" key="8">
    <source>
        <dbReference type="Pfam" id="PF00266"/>
    </source>
</evidence>
<proteinExistence type="inferred from homology"/>
<feature type="domain" description="Aminotransferase class V" evidence="8">
    <location>
        <begin position="37"/>
        <end position="328"/>
    </location>
</feature>
<sequence>MENNGIISSGSHAAPQEKKLFTPGPLCVSRTVKEALCRDMGSRDTEFIQIVKNLRDNLVKVAGLSQNEFTAVLMQGSGTFSVESVLLSTSNRKQKVLIVANGAYGQRMKIICEKAEIPYDILVFPETQVVDVERVLNFLESQPNGIFSSVAVIHCETTTGIINPTEKLGEQLKQKFPAMTYIVDAMSSFAAVEANYSQVDFLISSANKCLQGVPGFGFVICRLTQLEKCKGLSKSLALDLYEQWKGLEENGQFRFTPPTHAILGLTQACKELEAEGGVAGRARRYKKNSEIIKVGMAERGFKQLIEGEEGHITTTFFYPSHENFNFQKFYNELSDLGQLIYPGKVTNAACFRIGHIGHLDAEDMRHLLKCIDQVLSKMNIPCPLQ</sequence>
<keyword evidence="3" id="KW-0808">Transferase</keyword>
<keyword evidence="10" id="KW-1185">Reference proteome</keyword>
<dbReference type="NCBIfam" id="NF010006">
    <property type="entry name" value="PRK13479.1"/>
    <property type="match status" value="1"/>
</dbReference>
<comment type="catalytic activity">
    <reaction evidence="7">
        <text>glyoxylate + L-alanine = glycine + pyruvate</text>
        <dbReference type="Rhea" id="RHEA:24248"/>
        <dbReference type="ChEBI" id="CHEBI:15361"/>
        <dbReference type="ChEBI" id="CHEBI:36655"/>
        <dbReference type="ChEBI" id="CHEBI:57305"/>
        <dbReference type="ChEBI" id="CHEBI:57972"/>
        <dbReference type="EC" id="2.6.1.44"/>
    </reaction>
</comment>
<dbReference type="Proteomes" id="UP001642540">
    <property type="component" value="Unassembled WGS sequence"/>
</dbReference>
<dbReference type="InterPro" id="IPR015421">
    <property type="entry name" value="PyrdxlP-dep_Trfase_major"/>
</dbReference>
<dbReference type="EMBL" id="CAXLJM020000046">
    <property type="protein sequence ID" value="CAL8110670.1"/>
    <property type="molecule type" value="Genomic_DNA"/>
</dbReference>
<name>A0ABP1QVM8_9HEXA</name>
<dbReference type="InterPro" id="IPR015424">
    <property type="entry name" value="PyrdxlP-dep_Trfase"/>
</dbReference>
<evidence type="ECO:0000313" key="10">
    <source>
        <dbReference type="Proteomes" id="UP001642540"/>
    </source>
</evidence>
<dbReference type="InterPro" id="IPR015422">
    <property type="entry name" value="PyrdxlP-dep_Trfase_small"/>
</dbReference>
<dbReference type="InterPro" id="IPR000192">
    <property type="entry name" value="Aminotrans_V_dom"/>
</dbReference>
<dbReference type="HAMAP" id="MF_01376">
    <property type="entry name" value="PhnW_aminotrans_5"/>
    <property type="match status" value="1"/>
</dbReference>
<evidence type="ECO:0000256" key="1">
    <source>
        <dbReference type="ARBA" id="ARBA00001933"/>
    </source>
</evidence>
<comment type="caution">
    <text evidence="9">The sequence shown here is derived from an EMBL/GenBank/DDBJ whole genome shotgun (WGS) entry which is preliminary data.</text>
</comment>
<gene>
    <name evidence="9" type="ORF">ODALV1_LOCUS14394</name>
</gene>
<keyword evidence="2" id="KW-0032">Aminotransferase</keyword>
<accession>A0ABP1QVM8</accession>
<comment type="similarity">
    <text evidence="7">Belongs to the class-V pyridoxal-phosphate-dependent aminotransferase family.</text>
</comment>
<organism evidence="9 10">
    <name type="scientific">Orchesella dallaii</name>
    <dbReference type="NCBI Taxonomy" id="48710"/>
    <lineage>
        <taxon>Eukaryota</taxon>
        <taxon>Metazoa</taxon>
        <taxon>Ecdysozoa</taxon>
        <taxon>Arthropoda</taxon>
        <taxon>Hexapoda</taxon>
        <taxon>Collembola</taxon>
        <taxon>Entomobryomorpha</taxon>
        <taxon>Entomobryoidea</taxon>
        <taxon>Orchesellidae</taxon>
        <taxon>Orchesellinae</taxon>
        <taxon>Orchesella</taxon>
    </lineage>
</organism>
<dbReference type="Gene3D" id="3.40.640.10">
    <property type="entry name" value="Type I PLP-dependent aspartate aminotransferase-like (Major domain)"/>
    <property type="match status" value="1"/>
</dbReference>
<keyword evidence="4 7" id="KW-0663">Pyridoxal phosphate</keyword>
<evidence type="ECO:0000256" key="6">
    <source>
        <dbReference type="ARBA" id="ARBA00049460"/>
    </source>
</evidence>